<evidence type="ECO:0000259" key="1">
    <source>
        <dbReference type="Pfam" id="PF25135"/>
    </source>
</evidence>
<gene>
    <name evidence="2" type="ORF">LMG3441_01386</name>
</gene>
<evidence type="ECO:0000313" key="2">
    <source>
        <dbReference type="EMBL" id="CAB3677095.1"/>
    </source>
</evidence>
<dbReference type="RefSeq" id="WP_175169206.1">
    <property type="nucleotide sequence ID" value="NZ_CADIJQ010000001.1"/>
</dbReference>
<organism evidence="2 3">
    <name type="scientific">Achromobacter kerstersii</name>
    <dbReference type="NCBI Taxonomy" id="1353890"/>
    <lineage>
        <taxon>Bacteria</taxon>
        <taxon>Pseudomonadati</taxon>
        <taxon>Pseudomonadota</taxon>
        <taxon>Betaproteobacteria</taxon>
        <taxon>Burkholderiales</taxon>
        <taxon>Alcaligenaceae</taxon>
        <taxon>Achromobacter</taxon>
    </lineage>
</organism>
<accession>A0A6S6ZI87</accession>
<name>A0A6S6ZI87_9BURK</name>
<feature type="domain" description="DUF7822" evidence="1">
    <location>
        <begin position="13"/>
        <end position="99"/>
    </location>
</feature>
<reference evidence="2 3" key="1">
    <citation type="submission" date="2020-04" db="EMBL/GenBank/DDBJ databases">
        <authorList>
            <person name="De Canck E."/>
        </authorList>
    </citation>
    <scope>NUCLEOTIDE SEQUENCE [LARGE SCALE GENOMIC DNA]</scope>
    <source>
        <strain evidence="2 3">LMG 3441</strain>
    </source>
</reference>
<dbReference type="AlphaFoldDB" id="A0A6S6ZI87"/>
<sequence length="280" mass="30497">MANRSYLYSLSNRPSSYADRPDTVSGLSEWPYDVPFMYRLLMSGDPQLCASLIADGFDSDEPESKTALYAISSHFDTGFARVKRFTEIIRAATADLPSAVEPAAAAAPQSASLINRLKHLFAPRQDASSSAVSSGADAQAPSLSARASADELLANLDETIEFLEAHRDTYLLLETIELDTMSESEEAELKACVEQEIARCVQAGAAVDALSADLEQAGKALRLATQRSSAAPMDAFFGLRLDNDCDSTRTGDTEYPLGLVWYDTLYFDVMNRSEFDAQQN</sequence>
<proteinExistence type="predicted"/>
<dbReference type="EMBL" id="CADIJQ010000001">
    <property type="protein sequence ID" value="CAB3677095.1"/>
    <property type="molecule type" value="Genomic_DNA"/>
</dbReference>
<dbReference type="InterPro" id="IPR056724">
    <property type="entry name" value="DUF7822"/>
</dbReference>
<dbReference type="Pfam" id="PF25135">
    <property type="entry name" value="DUF7822"/>
    <property type="match status" value="1"/>
</dbReference>
<evidence type="ECO:0000313" key="3">
    <source>
        <dbReference type="Proteomes" id="UP000494269"/>
    </source>
</evidence>
<dbReference type="Proteomes" id="UP000494269">
    <property type="component" value="Unassembled WGS sequence"/>
</dbReference>
<keyword evidence="3" id="KW-1185">Reference proteome</keyword>
<protein>
    <recommendedName>
        <fullName evidence="1">DUF7822 domain-containing protein</fullName>
    </recommendedName>
</protein>